<dbReference type="InterPro" id="IPR035093">
    <property type="entry name" value="RelE/ParE_toxin_dom_sf"/>
</dbReference>
<evidence type="ECO:0000313" key="4">
    <source>
        <dbReference type="EMBL" id="SFH62232.1"/>
    </source>
</evidence>
<evidence type="ECO:0000256" key="3">
    <source>
        <dbReference type="PIRSR" id="PIRSR006156-1"/>
    </source>
</evidence>
<protein>
    <submittedName>
        <fullName evidence="4">mRNA interferase YafQ</fullName>
    </submittedName>
</protein>
<organism evidence="4 5">
    <name type="scientific">Selenomonas ruminantium</name>
    <dbReference type="NCBI Taxonomy" id="971"/>
    <lineage>
        <taxon>Bacteria</taxon>
        <taxon>Bacillati</taxon>
        <taxon>Bacillota</taxon>
        <taxon>Negativicutes</taxon>
        <taxon>Selenomonadales</taxon>
        <taxon>Selenomonadaceae</taxon>
        <taxon>Selenomonas</taxon>
    </lineage>
</organism>
<feature type="active site" description="Proton donor" evidence="3">
    <location>
        <position position="86"/>
    </location>
</feature>
<proteinExistence type="inferred from homology"/>
<dbReference type="PANTHER" id="PTHR40588:SF1">
    <property type="entry name" value="MRNA INTERFERASE TOXIN YAFQ"/>
    <property type="match status" value="1"/>
</dbReference>
<dbReference type="Pfam" id="PF15738">
    <property type="entry name" value="YafQ_toxin"/>
    <property type="match status" value="1"/>
</dbReference>
<evidence type="ECO:0000256" key="1">
    <source>
        <dbReference type="ARBA" id="ARBA00022649"/>
    </source>
</evidence>
<dbReference type="SUPFAM" id="SSF143011">
    <property type="entry name" value="RelE-like"/>
    <property type="match status" value="1"/>
</dbReference>
<dbReference type="EMBL" id="FOQK01000001">
    <property type="protein sequence ID" value="SFH62232.1"/>
    <property type="molecule type" value="Genomic_DNA"/>
</dbReference>
<evidence type="ECO:0000256" key="2">
    <source>
        <dbReference type="ARBA" id="ARBA00061366"/>
    </source>
</evidence>
<dbReference type="InterPro" id="IPR007712">
    <property type="entry name" value="RelE/ParE_toxin"/>
</dbReference>
<dbReference type="PIRSF" id="PIRSF006156">
    <property type="entry name" value="YafQ"/>
    <property type="match status" value="1"/>
</dbReference>
<dbReference type="FunFam" id="3.30.2310.20:FF:000003">
    <property type="entry name" value="Type II toxin-antitoxin system YafQ family toxin"/>
    <property type="match status" value="1"/>
</dbReference>
<reference evidence="4 5" key="1">
    <citation type="submission" date="2016-10" db="EMBL/GenBank/DDBJ databases">
        <authorList>
            <person name="de Groot N.N."/>
        </authorList>
    </citation>
    <scope>NUCLEOTIDE SEQUENCE [LARGE SCALE GENOMIC DNA]</scope>
    <source>
        <strain evidence="4 5">Z108</strain>
    </source>
</reference>
<dbReference type="NCBIfam" id="TIGR02385">
    <property type="entry name" value="RelE_StbE"/>
    <property type="match status" value="1"/>
</dbReference>
<name>A0A1I3BIZ5_SELRU</name>
<dbReference type="GO" id="GO:0006402">
    <property type="term" value="P:mRNA catabolic process"/>
    <property type="evidence" value="ECO:0007669"/>
    <property type="project" value="TreeGrafter"/>
</dbReference>
<dbReference type="Gene3D" id="3.30.2310.20">
    <property type="entry name" value="RelE-like"/>
    <property type="match status" value="1"/>
</dbReference>
<dbReference type="RefSeq" id="WP_075441307.1">
    <property type="nucleotide sequence ID" value="NZ_FOQK01000001.1"/>
</dbReference>
<dbReference type="AlphaFoldDB" id="A0A1I3BIZ5"/>
<dbReference type="GO" id="GO:0006415">
    <property type="term" value="P:translational termination"/>
    <property type="evidence" value="ECO:0007669"/>
    <property type="project" value="TreeGrafter"/>
</dbReference>
<evidence type="ECO:0000313" key="5">
    <source>
        <dbReference type="Proteomes" id="UP000183639"/>
    </source>
</evidence>
<dbReference type="OrthoDB" id="7030467at2"/>
<sequence>MLNVRYSTKFKKDFKLAKKRGLPMHELKKIIETLASEKALEPKHRDHALSGNYAMFRECHILPDWLLIYRIDNNELELLAYRTGTHSDLFQ</sequence>
<accession>A0A1I3BIZ5</accession>
<gene>
    <name evidence="4" type="ORF">SAMN04487861_10113</name>
</gene>
<dbReference type="GO" id="GO:0004521">
    <property type="term" value="F:RNA endonuclease activity"/>
    <property type="evidence" value="ECO:0007669"/>
    <property type="project" value="TreeGrafter"/>
</dbReference>
<dbReference type="InterPro" id="IPR004386">
    <property type="entry name" value="Toxin_YafQ-like"/>
</dbReference>
<dbReference type="PANTHER" id="PTHR40588">
    <property type="entry name" value="MRNA INTERFERASE TOXIN YAFQ"/>
    <property type="match status" value="1"/>
</dbReference>
<keyword evidence="1" id="KW-1277">Toxin-antitoxin system</keyword>
<dbReference type="Proteomes" id="UP000183639">
    <property type="component" value="Unassembled WGS sequence"/>
</dbReference>
<comment type="similarity">
    <text evidence="2">Belongs to the RelE toxin family. YafQ subfamily.</text>
</comment>